<dbReference type="Proteomes" id="UP000054851">
    <property type="component" value="Unassembled WGS sequence"/>
</dbReference>
<keyword evidence="1" id="KW-0238">DNA-binding</keyword>
<evidence type="ECO:0000313" key="3">
    <source>
        <dbReference type="EMBL" id="SAK70846.1"/>
    </source>
</evidence>
<comment type="caution">
    <text evidence="3">The sequence shown here is derived from an EMBL/GenBank/DDBJ whole genome shotgun (WGS) entry which is preliminary data.</text>
</comment>
<sequence>MLTLGDFIDGPYTKHLNIKQKKHRVEANTGTVRKGFPCLLARRLDTIVKQDFIDWISDQKDAGYADATINRKTNGMRGVFSLAVDAEVLAVHPMSQVKKLREPSGIVRFLHDDEDARLHAALDAREHALRVRLDDERAVDELRVKILVSLNTGVRRGELLRLELEHIDLIHRTIAVIDGNAKSGTRRFLPLNGALRLQDDDLTSLAPAEILDLQMRYKAPRPYDASKPIGEQVERADRLQRQTVQLVMERCRTDDELILLRRYLSISPPETKDPV</sequence>
<organism evidence="3 4">
    <name type="scientific">Caballeronia hypogeia</name>
    <dbReference type="NCBI Taxonomy" id="1777140"/>
    <lineage>
        <taxon>Bacteria</taxon>
        <taxon>Pseudomonadati</taxon>
        <taxon>Pseudomonadota</taxon>
        <taxon>Betaproteobacteria</taxon>
        <taxon>Burkholderiales</taxon>
        <taxon>Burkholderiaceae</taxon>
        <taxon>Caballeronia</taxon>
    </lineage>
</organism>
<dbReference type="GO" id="GO:0006310">
    <property type="term" value="P:DNA recombination"/>
    <property type="evidence" value="ECO:0007669"/>
    <property type="project" value="UniProtKB-KW"/>
</dbReference>
<dbReference type="GO" id="GO:0003677">
    <property type="term" value="F:DNA binding"/>
    <property type="evidence" value="ECO:0007669"/>
    <property type="project" value="UniProtKB-KW"/>
</dbReference>
<dbReference type="Gene3D" id="1.10.150.130">
    <property type="match status" value="1"/>
</dbReference>
<dbReference type="GO" id="GO:0015074">
    <property type="term" value="P:DNA integration"/>
    <property type="evidence" value="ECO:0007669"/>
    <property type="project" value="InterPro"/>
</dbReference>
<evidence type="ECO:0000256" key="2">
    <source>
        <dbReference type="ARBA" id="ARBA00023172"/>
    </source>
</evidence>
<dbReference type="STRING" id="1777140.AWB79_03865"/>
<keyword evidence="2" id="KW-0233">DNA recombination</keyword>
<gene>
    <name evidence="3" type="ORF">AWB79_03865</name>
</gene>
<reference evidence="3" key="1">
    <citation type="submission" date="2016-01" db="EMBL/GenBank/DDBJ databases">
        <authorList>
            <person name="Peeters C."/>
        </authorList>
    </citation>
    <scope>NUCLEOTIDE SEQUENCE</scope>
    <source>
        <strain evidence="3">LMG 29322</strain>
    </source>
</reference>
<protein>
    <submittedName>
        <fullName evidence="3">Site-specific tyrosine recombinase XerC</fullName>
    </submittedName>
</protein>
<evidence type="ECO:0000256" key="1">
    <source>
        <dbReference type="ARBA" id="ARBA00023125"/>
    </source>
</evidence>
<dbReference type="InterPro" id="IPR013762">
    <property type="entry name" value="Integrase-like_cat_sf"/>
</dbReference>
<name>A0A158BM51_9BURK</name>
<dbReference type="SUPFAM" id="SSF56349">
    <property type="entry name" value="DNA breaking-rejoining enzymes"/>
    <property type="match status" value="1"/>
</dbReference>
<dbReference type="Gene3D" id="1.10.443.10">
    <property type="entry name" value="Intergrase catalytic core"/>
    <property type="match status" value="1"/>
</dbReference>
<dbReference type="AlphaFoldDB" id="A0A158BM51"/>
<accession>A0A158BM51</accession>
<dbReference type="InterPro" id="IPR010998">
    <property type="entry name" value="Integrase_recombinase_N"/>
</dbReference>
<evidence type="ECO:0000313" key="4">
    <source>
        <dbReference type="Proteomes" id="UP000054851"/>
    </source>
</evidence>
<dbReference type="EMBL" id="FCOA02000012">
    <property type="protein sequence ID" value="SAK70846.1"/>
    <property type="molecule type" value="Genomic_DNA"/>
</dbReference>
<keyword evidence="4" id="KW-1185">Reference proteome</keyword>
<dbReference type="InterPro" id="IPR011010">
    <property type="entry name" value="DNA_brk_join_enz"/>
</dbReference>
<proteinExistence type="predicted"/>